<evidence type="ECO:0000313" key="3">
    <source>
        <dbReference type="Proteomes" id="UP000749293"/>
    </source>
</evidence>
<evidence type="ECO:0000313" key="2">
    <source>
        <dbReference type="EMBL" id="KAF4119682.1"/>
    </source>
</evidence>
<dbReference type="InterPro" id="IPR005198">
    <property type="entry name" value="Glyco_hydro_76"/>
</dbReference>
<organism evidence="2 3">
    <name type="scientific">Geosmithia morbida</name>
    <dbReference type="NCBI Taxonomy" id="1094350"/>
    <lineage>
        <taxon>Eukaryota</taxon>
        <taxon>Fungi</taxon>
        <taxon>Dikarya</taxon>
        <taxon>Ascomycota</taxon>
        <taxon>Pezizomycotina</taxon>
        <taxon>Sordariomycetes</taxon>
        <taxon>Hypocreomycetidae</taxon>
        <taxon>Hypocreales</taxon>
        <taxon>Bionectriaceae</taxon>
        <taxon>Geosmithia</taxon>
    </lineage>
</organism>
<gene>
    <name evidence="2" type="ORF">GMORB2_4591</name>
</gene>
<dbReference type="InterPro" id="IPR008928">
    <property type="entry name" value="6-hairpin_glycosidase_sf"/>
</dbReference>
<keyword evidence="3" id="KW-1185">Reference proteome</keyword>
<comment type="caution">
    <text evidence="2">The sequence shown here is derived from an EMBL/GenBank/DDBJ whole genome shotgun (WGS) entry which is preliminary data.</text>
</comment>
<feature type="signal peptide" evidence="1">
    <location>
        <begin position="1"/>
        <end position="19"/>
    </location>
</feature>
<dbReference type="PANTHER" id="PTHR47791:SF1">
    <property type="entry name" value="ENDO MANNANASE, GH76 FAMILY (EUROFUNG)"/>
    <property type="match status" value="1"/>
</dbReference>
<sequence length="377" mass="41101">MVAAAAVLAALVGSKLVSADATTYRVNARCNLDQLMRWFSSDTGLWNTYWWTGAGILTAFNDFAYLDDSVKDVYGHVWDDVLNNAPNNRPYKMRKARSNDDVKRYTGWTNNFYDDEGWWVLALLGSYDNTGDQAQLQAAITLWEDIDDGFGTHVCGGIPWKKEPATTGPLAIPNSLYITASAAIANRVGSNTRQTYLDAALKGWDWFKSSELIGSDNLVADGIDVDTCKSRGDAVYTYNQGSIIGGLVELAHATGDDSYLDTASDIADAVIADDSPMVQDGILVDGCDKDQSCDGDGIAFKGVFARNLRRLYLARPTDSWKDFLQNNAQSIWNNDLSLHDDGCFNGVYWAGPYTDKDAPVAQGIALDALTAALATTL</sequence>
<dbReference type="GO" id="GO:0016787">
    <property type="term" value="F:hydrolase activity"/>
    <property type="evidence" value="ECO:0007669"/>
    <property type="project" value="UniProtKB-KW"/>
</dbReference>
<dbReference type="SUPFAM" id="SSF48208">
    <property type="entry name" value="Six-hairpin glycosidases"/>
    <property type="match status" value="1"/>
</dbReference>
<keyword evidence="1" id="KW-0732">Signal</keyword>
<reference evidence="2" key="1">
    <citation type="submission" date="2020-03" db="EMBL/GenBank/DDBJ databases">
        <title>Site-based positive gene gene selection in Geosmithia morbida across the United States reveals a broad range of putative effectors and factors for local host and environmental adapation.</title>
        <authorList>
            <person name="Onufrak A."/>
            <person name="Murdoch R.W."/>
            <person name="Gazis R."/>
            <person name="Huff M."/>
            <person name="Staton M."/>
            <person name="Klingeman W."/>
            <person name="Hadziabdic D."/>
        </authorList>
    </citation>
    <scope>NUCLEOTIDE SEQUENCE</scope>
    <source>
        <strain evidence="2">1262</strain>
    </source>
</reference>
<dbReference type="GO" id="GO:0005975">
    <property type="term" value="P:carbohydrate metabolic process"/>
    <property type="evidence" value="ECO:0007669"/>
    <property type="project" value="InterPro"/>
</dbReference>
<dbReference type="Pfam" id="PF03663">
    <property type="entry name" value="Glyco_hydro_76"/>
    <property type="match status" value="1"/>
</dbReference>
<dbReference type="Gene3D" id="1.50.10.20">
    <property type="match status" value="1"/>
</dbReference>
<dbReference type="InterPro" id="IPR053169">
    <property type="entry name" value="MUG_Protein"/>
</dbReference>
<dbReference type="PANTHER" id="PTHR47791">
    <property type="entry name" value="MEIOTICALLY UP-REGULATED GENE 191 PROTEIN"/>
    <property type="match status" value="1"/>
</dbReference>
<feature type="chain" id="PRO_5040176618" evidence="1">
    <location>
        <begin position="20"/>
        <end position="377"/>
    </location>
</feature>
<keyword evidence="2" id="KW-0378">Hydrolase</keyword>
<accession>A0A9P4YNG1</accession>
<dbReference type="Proteomes" id="UP000749293">
    <property type="component" value="Unassembled WGS sequence"/>
</dbReference>
<dbReference type="OrthoDB" id="9984024at2759"/>
<evidence type="ECO:0000256" key="1">
    <source>
        <dbReference type="SAM" id="SignalP"/>
    </source>
</evidence>
<name>A0A9P4YNG1_9HYPO</name>
<dbReference type="RefSeq" id="XP_035318334.1">
    <property type="nucleotide sequence ID" value="XM_035466565.1"/>
</dbReference>
<dbReference type="AlphaFoldDB" id="A0A9P4YNG1"/>
<protein>
    <submittedName>
        <fullName evidence="2">Glycosyl hydrolase family 76</fullName>
    </submittedName>
</protein>
<dbReference type="EMBL" id="JAANYQ010000022">
    <property type="protein sequence ID" value="KAF4119682.1"/>
    <property type="molecule type" value="Genomic_DNA"/>
</dbReference>
<dbReference type="GeneID" id="55970819"/>
<proteinExistence type="predicted"/>